<organism evidence="4 5">
    <name type="scientific">Actinomadura meridiana</name>
    <dbReference type="NCBI Taxonomy" id="559626"/>
    <lineage>
        <taxon>Bacteria</taxon>
        <taxon>Bacillati</taxon>
        <taxon>Actinomycetota</taxon>
        <taxon>Actinomycetes</taxon>
        <taxon>Streptosporangiales</taxon>
        <taxon>Thermomonosporaceae</taxon>
        <taxon>Actinomadura</taxon>
    </lineage>
</organism>
<dbReference type="InterPro" id="IPR036162">
    <property type="entry name" value="Resolvase-like_N_sf"/>
</dbReference>
<proteinExistence type="predicted"/>
<dbReference type="InterPro" id="IPR050639">
    <property type="entry name" value="SSR_resolvase"/>
</dbReference>
<name>A0ABP8C850_9ACTN</name>
<reference evidence="5" key="1">
    <citation type="journal article" date="2019" name="Int. J. Syst. Evol. Microbiol.">
        <title>The Global Catalogue of Microorganisms (GCM) 10K type strain sequencing project: providing services to taxonomists for standard genome sequencing and annotation.</title>
        <authorList>
            <consortium name="The Broad Institute Genomics Platform"/>
            <consortium name="The Broad Institute Genome Sequencing Center for Infectious Disease"/>
            <person name="Wu L."/>
            <person name="Ma J."/>
        </authorList>
    </citation>
    <scope>NUCLEOTIDE SEQUENCE [LARGE SCALE GENOMIC DNA]</scope>
    <source>
        <strain evidence="5">JCM 17440</strain>
    </source>
</reference>
<feature type="region of interest" description="Disordered" evidence="2">
    <location>
        <begin position="341"/>
        <end position="362"/>
    </location>
</feature>
<evidence type="ECO:0000313" key="5">
    <source>
        <dbReference type="Proteomes" id="UP001501710"/>
    </source>
</evidence>
<dbReference type="PANTHER" id="PTHR30461">
    <property type="entry name" value="DNA-INVERTASE FROM LAMBDOID PROPHAGE"/>
    <property type="match status" value="1"/>
</dbReference>
<dbReference type="InterPro" id="IPR038109">
    <property type="entry name" value="DNA_bind_recomb_sf"/>
</dbReference>
<evidence type="ECO:0000256" key="2">
    <source>
        <dbReference type="SAM" id="MobiDB-lite"/>
    </source>
</evidence>
<accession>A0ABP8C850</accession>
<keyword evidence="1" id="KW-0175">Coiled coil</keyword>
<sequence>MGVGLPALERTIPACAGPPGDLQRAEHVAGTIPARRWPLDRARADADRDVGPAHAAMVPGSPCTVHLKQSAPRMRGEDLAARGFGRGHERFNIPVPRDGGIQDLLLEATQVDRRFDAVICESVDRIARRTYVGTQIENTLEKLGIPLWASDEPIALNGKRSSQVLTRRVKQGVAEWYVLEMLEKSWGGFEAHTEQGFNVGRPPYGYLADKVPHPVAARREQGATKHVLAPDPVRGPVVRTIFEIRAGERLGYQAIADRLNLDLDRYPPPVATAKHRTVGRWTYSSVREVLTNPKYTGYMVWNRKATTSAGGRNNPPEAWIWSSAPTHPELVSIETFTAAQRVARDREGSRSRPGPNTAHTGTRRSYAFRSYMTCGLCGRRMFGKESRGRIYYICRPARAYRPEGHPASIWVREEPLMAGLTEFFNREIFGPHRRERLRVLLARLDDTHIHEHRERLVAVERQIAELKRRKERVLDSLEAADDPSPAFVNSINERTTSIGADLEAKQAALRELRDATPVAPCPELLDRCPTGTVDFDLLPEPTLRRLLDAFAVQMCHNKENNQVTIQVTITPATPDTQLWTANATSVWDDSGSDGSGSDGDRAAMRVVPPTGNHAHGCTHNPTTHRCQLTIPSRFPIL</sequence>
<evidence type="ECO:0000259" key="3">
    <source>
        <dbReference type="PROSITE" id="PS51737"/>
    </source>
</evidence>
<dbReference type="Gene3D" id="3.40.50.1390">
    <property type="entry name" value="Resolvase, N-terminal catalytic domain"/>
    <property type="match status" value="1"/>
</dbReference>
<dbReference type="PROSITE" id="PS51737">
    <property type="entry name" value="RECOMBINASE_DNA_BIND"/>
    <property type="match status" value="1"/>
</dbReference>
<dbReference type="Pfam" id="PF07508">
    <property type="entry name" value="Recombinase"/>
    <property type="match status" value="1"/>
</dbReference>
<gene>
    <name evidence="4" type="ORF">GCM10022254_42660</name>
</gene>
<protein>
    <recommendedName>
        <fullName evidence="3">Recombinase domain-containing protein</fullName>
    </recommendedName>
</protein>
<feature type="coiled-coil region" evidence="1">
    <location>
        <begin position="449"/>
        <end position="476"/>
    </location>
</feature>
<dbReference type="EMBL" id="BAABAS010000012">
    <property type="protein sequence ID" value="GAA4235409.1"/>
    <property type="molecule type" value="Genomic_DNA"/>
</dbReference>
<evidence type="ECO:0000313" key="4">
    <source>
        <dbReference type="EMBL" id="GAA4235409.1"/>
    </source>
</evidence>
<keyword evidence="5" id="KW-1185">Reference proteome</keyword>
<dbReference type="Pfam" id="PF13408">
    <property type="entry name" value="Zn_ribbon_recom"/>
    <property type="match status" value="1"/>
</dbReference>
<dbReference type="InterPro" id="IPR011109">
    <property type="entry name" value="DNA_bind_recombinase_dom"/>
</dbReference>
<evidence type="ECO:0000256" key="1">
    <source>
        <dbReference type="SAM" id="Coils"/>
    </source>
</evidence>
<dbReference type="PANTHER" id="PTHR30461:SF23">
    <property type="entry name" value="DNA RECOMBINASE-RELATED"/>
    <property type="match status" value="1"/>
</dbReference>
<dbReference type="Proteomes" id="UP001501710">
    <property type="component" value="Unassembled WGS sequence"/>
</dbReference>
<dbReference type="Gene3D" id="3.90.1750.20">
    <property type="entry name" value="Putative Large Serine Recombinase, Chain B, Domain 2"/>
    <property type="match status" value="1"/>
</dbReference>
<dbReference type="SUPFAM" id="SSF53041">
    <property type="entry name" value="Resolvase-like"/>
    <property type="match status" value="1"/>
</dbReference>
<feature type="domain" description="Recombinase" evidence="3">
    <location>
        <begin position="203"/>
        <end position="350"/>
    </location>
</feature>
<dbReference type="InterPro" id="IPR025827">
    <property type="entry name" value="Zn_ribbon_recom_dom"/>
</dbReference>
<comment type="caution">
    <text evidence="4">The sequence shown here is derived from an EMBL/GenBank/DDBJ whole genome shotgun (WGS) entry which is preliminary data.</text>
</comment>